<dbReference type="InterPro" id="IPR036388">
    <property type="entry name" value="WH-like_DNA-bd_sf"/>
</dbReference>
<keyword evidence="7" id="KW-1185">Reference proteome</keyword>
<proteinExistence type="predicted"/>
<name>A0ABM6GQF7_9ACTN</name>
<organism evidence="6 7">
    <name type="scientific">Streptomyces alfalfae</name>
    <dbReference type="NCBI Taxonomy" id="1642299"/>
    <lineage>
        <taxon>Bacteria</taxon>
        <taxon>Bacillati</taxon>
        <taxon>Actinomycetota</taxon>
        <taxon>Actinomycetes</taxon>
        <taxon>Kitasatosporales</taxon>
        <taxon>Streptomycetaceae</taxon>
        <taxon>Streptomyces</taxon>
    </lineage>
</organism>
<keyword evidence="2" id="KW-0238">DNA-binding</keyword>
<dbReference type="InterPro" id="IPR036390">
    <property type="entry name" value="WH_DNA-bd_sf"/>
</dbReference>
<feature type="domain" description="HTH gntR-type" evidence="5">
    <location>
        <begin position="32"/>
        <end position="100"/>
    </location>
</feature>
<dbReference type="PRINTS" id="PR00035">
    <property type="entry name" value="HTHGNTR"/>
</dbReference>
<dbReference type="CDD" id="cd07377">
    <property type="entry name" value="WHTH_GntR"/>
    <property type="match status" value="1"/>
</dbReference>
<evidence type="ECO:0000313" key="7">
    <source>
        <dbReference type="Proteomes" id="UP000187191"/>
    </source>
</evidence>
<evidence type="ECO:0000256" key="1">
    <source>
        <dbReference type="ARBA" id="ARBA00023015"/>
    </source>
</evidence>
<dbReference type="SMART" id="SM00345">
    <property type="entry name" value="HTH_GNTR"/>
    <property type="match status" value="1"/>
</dbReference>
<evidence type="ECO:0000256" key="3">
    <source>
        <dbReference type="ARBA" id="ARBA00023163"/>
    </source>
</evidence>
<dbReference type="Gene3D" id="1.10.10.10">
    <property type="entry name" value="Winged helix-like DNA-binding domain superfamily/Winged helix DNA-binding domain"/>
    <property type="match status" value="1"/>
</dbReference>
<gene>
    <name evidence="6" type="ORF">A7J05_08035</name>
</gene>
<dbReference type="EMBL" id="CP015588">
    <property type="protein sequence ID" value="APY85668.1"/>
    <property type="molecule type" value="Genomic_DNA"/>
</dbReference>
<evidence type="ECO:0000313" key="6">
    <source>
        <dbReference type="EMBL" id="APY85668.1"/>
    </source>
</evidence>
<sequence>MASHPDRGATPSLRECPPHMHREEQPATDSSLPLYVQIKNRLRWEILAGAYAEGDYLPSAGELGEKCGANKNTILRALRMLRSEGMIDFGRGRGAVVTRSAQPVGMGDISEQLQKVVNLADASGIPRSVIVSAVQRIPRAKPARTAAGQGARAALT</sequence>
<keyword evidence="3" id="KW-0804">Transcription</keyword>
<dbReference type="SUPFAM" id="SSF46785">
    <property type="entry name" value="Winged helix' DNA-binding domain"/>
    <property type="match status" value="1"/>
</dbReference>
<feature type="region of interest" description="Disordered" evidence="4">
    <location>
        <begin position="1"/>
        <end position="29"/>
    </location>
</feature>
<feature type="compositionally biased region" description="Basic and acidic residues" evidence="4">
    <location>
        <begin position="16"/>
        <end position="25"/>
    </location>
</feature>
<keyword evidence="1" id="KW-0805">Transcription regulation</keyword>
<dbReference type="InterPro" id="IPR000524">
    <property type="entry name" value="Tscrpt_reg_HTH_GntR"/>
</dbReference>
<dbReference type="PANTHER" id="PTHR38445:SF7">
    <property type="entry name" value="GNTR-FAMILY TRANSCRIPTIONAL REGULATOR"/>
    <property type="match status" value="1"/>
</dbReference>
<evidence type="ECO:0000259" key="5">
    <source>
        <dbReference type="PROSITE" id="PS50949"/>
    </source>
</evidence>
<dbReference type="Proteomes" id="UP000187191">
    <property type="component" value="Chromosome"/>
</dbReference>
<accession>A0ABM6GQF7</accession>
<protein>
    <recommendedName>
        <fullName evidence="5">HTH gntR-type domain-containing protein</fullName>
    </recommendedName>
</protein>
<dbReference type="PANTHER" id="PTHR38445">
    <property type="entry name" value="HTH-TYPE TRANSCRIPTIONAL REPRESSOR YTRA"/>
    <property type="match status" value="1"/>
</dbReference>
<dbReference type="Pfam" id="PF00392">
    <property type="entry name" value="GntR"/>
    <property type="match status" value="1"/>
</dbReference>
<dbReference type="PROSITE" id="PS50949">
    <property type="entry name" value="HTH_GNTR"/>
    <property type="match status" value="1"/>
</dbReference>
<evidence type="ECO:0000256" key="2">
    <source>
        <dbReference type="ARBA" id="ARBA00023125"/>
    </source>
</evidence>
<reference evidence="6 7" key="1">
    <citation type="submission" date="2016-05" db="EMBL/GenBank/DDBJ databases">
        <authorList>
            <person name="Gu J."/>
        </authorList>
    </citation>
    <scope>NUCLEOTIDE SEQUENCE [LARGE SCALE GENOMIC DNA]</scope>
    <source>
        <strain evidence="6 7">ACCC40021</strain>
    </source>
</reference>
<evidence type="ECO:0000256" key="4">
    <source>
        <dbReference type="SAM" id="MobiDB-lite"/>
    </source>
</evidence>